<protein>
    <submittedName>
        <fullName evidence="3">Uncharacterized protein</fullName>
    </submittedName>
</protein>
<feature type="region of interest" description="Disordered" evidence="1">
    <location>
        <begin position="696"/>
        <end position="745"/>
    </location>
</feature>
<feature type="transmembrane region" description="Helical" evidence="2">
    <location>
        <begin position="265"/>
        <end position="283"/>
    </location>
</feature>
<feature type="transmembrane region" description="Helical" evidence="2">
    <location>
        <begin position="32"/>
        <end position="52"/>
    </location>
</feature>
<accession>D7WAT1</accession>
<sequence>MDVVGAVWLAIAVFTLPGLIVSWVAGAKLPAAAAASLPATFGLIGFGSWLLGALGIRFGWPSFIFFLVLVLALAGVWRFMFARKAKRDGAETWVRALWPGDWRRRSILDPLWVLPGAGVTAGAWMLIAKMLELQDNVPHKMENIVQGWDTQWHANAVRFIMEEGVASPTRMGELQSPETHVDLFYPSGFHAATALFAHAGGWEPVPAMNLASIVATSLAVAGGAAGLAWAIARGQGMVAQIAAGLAPIAIYASPSVVWISDYVGMRPYIVSIGLSGIVVALFMQVPRYRALSFATLFAFLGVLQVHPAAVTVVVLAVLLYWATYLVWRPDRSRVSDVLWLAIPALGGTLSFLPQLLAGRTQAEEVQAWDNREAVTSTEAWHRAFYMQARHTEEFFPTFDPTMLFWLAGFGAIAMLLWRGQVWAPIFYGLMVSTTANAMRPVDNLFEPLLAFLGSAHYNSAHRVATIVALTLFAGAAVGAAVIIRVLCLAPVAVRRPKRPWQWGTAIASAVLAGFTGWGTGVWAATAAAEGAKESYEASRVDDRMIDEDQLEAFEWLASRPEAQEGLVMGESTEGYSWIYSIEGVPTVSRHYLWPSGGLGTNSSILSDHAALLGAGQRGKPDEGNVVDAAAAHLDVRFIISTGNTFWGEPSNWQVDTALWTSPGVTPVYQLNHVTIFAVNEKFSAEELRELQQDAVDNGGSTELPSLQPVAPGADTSESGSAESGTPGPEGRGPAARMLEAPGWAL</sequence>
<dbReference type="HOGENOM" id="CLU_017691_0_0_11"/>
<keyword evidence="2" id="KW-1133">Transmembrane helix</keyword>
<dbReference type="eggNOG" id="COG5617">
    <property type="taxonomic scope" value="Bacteria"/>
</dbReference>
<keyword evidence="4" id="KW-1185">Reference proteome</keyword>
<feature type="transmembrane region" description="Helical" evidence="2">
    <location>
        <begin position="6"/>
        <end position="25"/>
    </location>
</feature>
<feature type="transmembrane region" description="Helical" evidence="2">
    <location>
        <begin position="58"/>
        <end position="77"/>
    </location>
</feature>
<name>D7WAT1_9CORY</name>
<dbReference type="InterPro" id="IPR046671">
    <property type="entry name" value="DUF6541"/>
</dbReference>
<feature type="transmembrane region" description="Helical" evidence="2">
    <location>
        <begin position="466"/>
        <end position="493"/>
    </location>
</feature>
<feature type="transmembrane region" description="Helical" evidence="2">
    <location>
        <begin position="505"/>
        <end position="524"/>
    </location>
</feature>
<dbReference type="AlphaFoldDB" id="D7WAT1"/>
<gene>
    <name evidence="3" type="ORF">HMPREF0291_10220</name>
</gene>
<evidence type="ECO:0000256" key="2">
    <source>
        <dbReference type="SAM" id="Phobius"/>
    </source>
</evidence>
<proteinExistence type="predicted"/>
<organism evidence="3 4">
    <name type="scientific">Corynebacterium genitalium ATCC 33030</name>
    <dbReference type="NCBI Taxonomy" id="585529"/>
    <lineage>
        <taxon>Bacteria</taxon>
        <taxon>Bacillati</taxon>
        <taxon>Actinomycetota</taxon>
        <taxon>Actinomycetes</taxon>
        <taxon>Mycobacteriales</taxon>
        <taxon>Corynebacteriaceae</taxon>
        <taxon>Corynebacterium</taxon>
    </lineage>
</organism>
<feature type="transmembrane region" description="Helical" evidence="2">
    <location>
        <begin position="210"/>
        <end position="231"/>
    </location>
</feature>
<evidence type="ECO:0000313" key="3">
    <source>
        <dbReference type="EMBL" id="EFK54962.1"/>
    </source>
</evidence>
<evidence type="ECO:0000313" key="4">
    <source>
        <dbReference type="Proteomes" id="UP000004208"/>
    </source>
</evidence>
<feature type="transmembrane region" description="Helical" evidence="2">
    <location>
        <begin position="238"/>
        <end position="259"/>
    </location>
</feature>
<feature type="transmembrane region" description="Helical" evidence="2">
    <location>
        <begin position="403"/>
        <end position="423"/>
    </location>
</feature>
<feature type="transmembrane region" description="Helical" evidence="2">
    <location>
        <begin position="295"/>
        <end position="322"/>
    </location>
</feature>
<reference evidence="3" key="1">
    <citation type="submission" date="2010-06" db="EMBL/GenBank/DDBJ databases">
        <authorList>
            <person name="Muzny D."/>
            <person name="Qin X."/>
            <person name="Buhay C."/>
            <person name="Dugan-Rocha S."/>
            <person name="Ding Y."/>
            <person name="Chen G."/>
            <person name="Hawes A."/>
            <person name="Holder M."/>
            <person name="Jhangiani S."/>
            <person name="Johnson A."/>
            <person name="Khan Z."/>
            <person name="Li Z."/>
            <person name="Liu W."/>
            <person name="Liu X."/>
            <person name="Perez L."/>
            <person name="Shen H."/>
            <person name="Wang Q."/>
            <person name="Watt J."/>
            <person name="Xi L."/>
            <person name="Xin Y."/>
            <person name="Zhou J."/>
            <person name="Deng J."/>
            <person name="Jiang H."/>
            <person name="Liu Y."/>
            <person name="Qu J."/>
            <person name="Song X.-Z."/>
            <person name="Zhang L."/>
            <person name="Villasana D."/>
            <person name="Johnson A."/>
            <person name="Liu J."/>
            <person name="Liyanage D."/>
            <person name="Lorensuhewa L."/>
            <person name="Robinson T."/>
            <person name="Song A."/>
            <person name="Song B.-B."/>
            <person name="Dinh H."/>
            <person name="Thornton R."/>
            <person name="Coyle M."/>
            <person name="Francisco L."/>
            <person name="Jackson L."/>
            <person name="Javaid M."/>
            <person name="Korchina V."/>
            <person name="Kovar C."/>
            <person name="Mata R."/>
            <person name="Mathew T."/>
            <person name="Ngo R."/>
            <person name="Nguyen L."/>
            <person name="Nguyen N."/>
            <person name="Okwuonu G."/>
            <person name="Ongeri F."/>
            <person name="Pham C."/>
            <person name="Simmons D."/>
            <person name="Wilczek-Boney K."/>
            <person name="Hale W."/>
            <person name="Jakkamsetti A."/>
            <person name="Pham P."/>
            <person name="Ruth R."/>
            <person name="San Lucas F."/>
            <person name="Warren J."/>
            <person name="Zhang J."/>
            <person name="Zhao Z."/>
            <person name="Zhou C."/>
            <person name="Zhu D."/>
            <person name="Lee S."/>
            <person name="Bess C."/>
            <person name="Blankenburg K."/>
            <person name="Forbes L."/>
            <person name="Fu Q."/>
            <person name="Gubbala S."/>
            <person name="Hirani K."/>
            <person name="Jayaseelan J.C."/>
            <person name="Lara F."/>
            <person name="Munidasa M."/>
            <person name="Palculict T."/>
            <person name="Patil S."/>
            <person name="Pu L.-L."/>
            <person name="Saada N."/>
            <person name="Tang L."/>
            <person name="Weissenberger G."/>
            <person name="Zhu Y."/>
            <person name="Hemphill L."/>
            <person name="Shang Y."/>
            <person name="Youmans B."/>
            <person name="Ayvaz T."/>
            <person name="Ross M."/>
            <person name="Santibanez J."/>
            <person name="Aqrawi P."/>
            <person name="Gross S."/>
            <person name="Joshi V."/>
            <person name="Fowler G."/>
            <person name="Nazareth L."/>
            <person name="Reid J."/>
            <person name="Worley K."/>
            <person name="Petrosino J."/>
            <person name="Highlander S."/>
            <person name="Gibbs R."/>
        </authorList>
    </citation>
    <scope>NUCLEOTIDE SEQUENCE [LARGE SCALE GENOMIC DNA]</scope>
    <source>
        <strain evidence="3">ATCC 33030</strain>
    </source>
</reference>
<keyword evidence="2" id="KW-0472">Membrane</keyword>
<keyword evidence="2" id="KW-0812">Transmembrane</keyword>
<dbReference type="OrthoDB" id="3251757at2"/>
<dbReference type="RefSeq" id="WP_005286624.1">
    <property type="nucleotide sequence ID" value="NZ_CM000961.1"/>
</dbReference>
<dbReference type="Pfam" id="PF20176">
    <property type="entry name" value="DUF6541"/>
    <property type="match status" value="1"/>
</dbReference>
<dbReference type="EMBL" id="ACLJ02000001">
    <property type="protein sequence ID" value="EFK54962.1"/>
    <property type="molecule type" value="Genomic_DNA"/>
</dbReference>
<dbReference type="Proteomes" id="UP000004208">
    <property type="component" value="Unassembled WGS sequence"/>
</dbReference>
<evidence type="ECO:0000256" key="1">
    <source>
        <dbReference type="SAM" id="MobiDB-lite"/>
    </source>
</evidence>
<dbReference type="STRING" id="585529.HMPREF0291_10220"/>
<comment type="caution">
    <text evidence="3">The sequence shown here is derived from an EMBL/GenBank/DDBJ whole genome shotgun (WGS) entry which is preliminary data.</text>
</comment>